<proteinExistence type="predicted"/>
<dbReference type="Gramene" id="KZM91850">
    <property type="protein sequence ID" value="KZM91850"/>
    <property type="gene ID" value="DCAR_020785"/>
</dbReference>
<dbReference type="STRING" id="79200.A0A161ZXJ7"/>
<evidence type="ECO:0000259" key="1">
    <source>
        <dbReference type="Pfam" id="PF05003"/>
    </source>
</evidence>
<evidence type="ECO:0000259" key="2">
    <source>
        <dbReference type="Pfam" id="PF11961"/>
    </source>
</evidence>
<keyword evidence="5" id="KW-1185">Reference proteome</keyword>
<dbReference type="AlphaFoldDB" id="A0A161ZXJ7"/>
<dbReference type="InterPro" id="IPR021864">
    <property type="entry name" value="DUF3475"/>
</dbReference>
<dbReference type="Proteomes" id="UP000077755">
    <property type="component" value="Chromosome 6"/>
</dbReference>
<name>A0A161ZXJ7_DAUCS</name>
<dbReference type="KEGG" id="dcr:108224496"/>
<feature type="domain" description="DUF3475" evidence="2">
    <location>
        <begin position="33"/>
        <end position="89"/>
    </location>
</feature>
<reference evidence="3" key="1">
    <citation type="journal article" date="2016" name="Nat. Genet.">
        <title>A high-quality carrot genome assembly provides new insights into carotenoid accumulation and asterid genome evolution.</title>
        <authorList>
            <person name="Iorizzo M."/>
            <person name="Ellison S."/>
            <person name="Senalik D."/>
            <person name="Zeng P."/>
            <person name="Satapoomin P."/>
            <person name="Huang J."/>
            <person name="Bowman M."/>
            <person name="Iovene M."/>
            <person name="Sanseverino W."/>
            <person name="Cavagnaro P."/>
            <person name="Yildiz M."/>
            <person name="Macko-Podgorni A."/>
            <person name="Moranska E."/>
            <person name="Grzebelus E."/>
            <person name="Grzebelus D."/>
            <person name="Ashrafi H."/>
            <person name="Zheng Z."/>
            <person name="Cheng S."/>
            <person name="Spooner D."/>
            <person name="Van Deynze A."/>
            <person name="Simon P."/>
        </authorList>
    </citation>
    <scope>NUCLEOTIDE SEQUENCE [LARGE SCALE GENOMIC DNA]</scope>
    <source>
        <tissue evidence="3">Leaf</tissue>
    </source>
</reference>
<dbReference type="PANTHER" id="PTHR31371">
    <property type="entry name" value="BNAC09G50660D PROTEIN"/>
    <property type="match status" value="1"/>
</dbReference>
<dbReference type="EMBL" id="LNRQ01000006">
    <property type="protein sequence ID" value="KZM91850.1"/>
    <property type="molecule type" value="Genomic_DNA"/>
</dbReference>
<dbReference type="EMBL" id="CP093348">
    <property type="protein sequence ID" value="WOH06140.1"/>
    <property type="molecule type" value="Genomic_DNA"/>
</dbReference>
<dbReference type="InterPro" id="IPR007700">
    <property type="entry name" value="DUF668"/>
</dbReference>
<dbReference type="OMA" id="EDGDYLM"/>
<evidence type="ECO:0000313" key="5">
    <source>
        <dbReference type="Proteomes" id="UP000077755"/>
    </source>
</evidence>
<gene>
    <name evidence="3" type="ORF">DCAR_020785</name>
    <name evidence="4" type="ORF">DCAR_0625563</name>
</gene>
<protein>
    <recommendedName>
        <fullName evidence="6">DUF668 domain-containing protein</fullName>
    </recommendedName>
</protein>
<evidence type="ECO:0000313" key="4">
    <source>
        <dbReference type="EMBL" id="WOH06140.1"/>
    </source>
</evidence>
<evidence type="ECO:0008006" key="6">
    <source>
        <dbReference type="Google" id="ProtNLM"/>
    </source>
</evidence>
<dbReference type="Pfam" id="PF11961">
    <property type="entry name" value="DUF3475"/>
    <property type="match status" value="1"/>
</dbReference>
<reference evidence="4" key="2">
    <citation type="submission" date="2022-03" db="EMBL/GenBank/DDBJ databases">
        <title>Draft title - Genomic analysis of global carrot germplasm unveils the trajectory of domestication and the origin of high carotenoid orange carrot.</title>
        <authorList>
            <person name="Iorizzo M."/>
            <person name="Ellison S."/>
            <person name="Senalik D."/>
            <person name="Macko-Podgorni A."/>
            <person name="Grzebelus D."/>
            <person name="Bostan H."/>
            <person name="Rolling W."/>
            <person name="Curaba J."/>
            <person name="Simon P."/>
        </authorList>
    </citation>
    <scope>NUCLEOTIDE SEQUENCE</scope>
    <source>
        <tissue evidence="4">Leaf</tissue>
    </source>
</reference>
<accession>A0A161ZXJ7</accession>
<organism evidence="3">
    <name type="scientific">Daucus carota subsp. sativus</name>
    <name type="common">Carrot</name>
    <dbReference type="NCBI Taxonomy" id="79200"/>
    <lineage>
        <taxon>Eukaryota</taxon>
        <taxon>Viridiplantae</taxon>
        <taxon>Streptophyta</taxon>
        <taxon>Embryophyta</taxon>
        <taxon>Tracheophyta</taxon>
        <taxon>Spermatophyta</taxon>
        <taxon>Magnoliopsida</taxon>
        <taxon>eudicotyledons</taxon>
        <taxon>Gunneridae</taxon>
        <taxon>Pentapetalae</taxon>
        <taxon>asterids</taxon>
        <taxon>campanulids</taxon>
        <taxon>Apiales</taxon>
        <taxon>Apiaceae</taxon>
        <taxon>Apioideae</taxon>
        <taxon>Scandiceae</taxon>
        <taxon>Daucinae</taxon>
        <taxon>Daucus</taxon>
        <taxon>Daucus sect. Daucus</taxon>
    </lineage>
</organism>
<dbReference type="Pfam" id="PF05003">
    <property type="entry name" value="DUF668"/>
    <property type="match status" value="1"/>
</dbReference>
<evidence type="ECO:0000313" key="3">
    <source>
        <dbReference type="EMBL" id="KZM91850.1"/>
    </source>
</evidence>
<dbReference type="GO" id="GO:0045927">
    <property type="term" value="P:positive regulation of growth"/>
    <property type="evidence" value="ECO:0007669"/>
    <property type="project" value="InterPro"/>
</dbReference>
<feature type="domain" description="DUF668" evidence="1">
    <location>
        <begin position="399"/>
        <end position="490"/>
    </location>
</feature>
<dbReference type="OrthoDB" id="2018987at2759"/>
<dbReference type="PANTHER" id="PTHR31371:SF4">
    <property type="entry name" value="DUF668 DOMAIN-CONTAINING PROTEIN"/>
    <property type="match status" value="1"/>
</dbReference>
<sequence>MKGDTVLESWFGNFWRNSRKSSGTEPEKAVVGILTFEVSTLMSKVVNLWQCLGEKQIIRLHEEILSSPGIQKLVSEDGDYLMGLVLAEILESLGCVAESAARFGKRCVDPSYHNLDNIFDDFVNTGLNWSGWEYSLKKMEKKVKKMERFAAVSSQLFQELEVLAELEQTFRRMHTSVGLNQLKLLEFQQKVLWQRQEVRNLREMSPWVRTYDYILRLLLRALFTIVGRIKQVFGENQVRTVLGSNGYVFGTNDCLVRSHSVSAQVHSSVHPSENKPSRLYSGPLGRSISNLGLSSVKKGPNNKLHTPYQSSILCGKPPHGKTRRLAHAGPFKGCMTSGSNSPVMQNSMSVTNFSSKPSSIFQNEMDKRRYSSTVSSCGNTLNIKASPLKHRLLAAPLSTLGGAALALHYANIIILIEKLASSPHLISLDARDDLYNMLPSNVRTSLSAKLKLFAKTLASSVYDAYLAAEWNLAIANILDWLAPLAHNMIRWHSERNFEKQPRYSGTTVLLVQTLYFANQEKTEAAVTELLMGLNYISRFGRELNDKAFQESSCSAFSKDYSAYKNNFIPTVADHTTGN</sequence>